<feature type="binding site" evidence="8">
    <location>
        <position position="406"/>
    </location>
    <ligand>
        <name>[4Fe-4S] cluster</name>
        <dbReference type="ChEBI" id="CHEBI:49883"/>
        <label>2</label>
    </ligand>
</feature>
<feature type="binding site" evidence="8">
    <location>
        <position position="370"/>
    </location>
    <ligand>
        <name>[4Fe-4S] cluster</name>
        <dbReference type="ChEBI" id="CHEBI:49883"/>
        <label>1</label>
    </ligand>
</feature>
<keyword evidence="1 8" id="KW-0813">Transport</keyword>
<dbReference type="PROSITE" id="PS00198">
    <property type="entry name" value="4FE4S_FER_1"/>
    <property type="match status" value="2"/>
</dbReference>
<dbReference type="PANTHER" id="PTHR43034:SF2">
    <property type="entry name" value="ION-TRANSLOCATING OXIDOREDUCTASE COMPLEX SUBUNIT C"/>
    <property type="match status" value="1"/>
</dbReference>
<evidence type="ECO:0000313" key="14">
    <source>
        <dbReference type="Proteomes" id="UP000569018"/>
    </source>
</evidence>
<evidence type="ECO:0000256" key="2">
    <source>
        <dbReference type="ARBA" id="ARBA00022485"/>
    </source>
</evidence>
<dbReference type="GO" id="GO:0046872">
    <property type="term" value="F:metal ion binding"/>
    <property type="evidence" value="ECO:0007669"/>
    <property type="project" value="UniProtKB-KW"/>
</dbReference>
<evidence type="ECO:0000256" key="5">
    <source>
        <dbReference type="ARBA" id="ARBA00022982"/>
    </source>
</evidence>
<evidence type="ECO:0000313" key="13">
    <source>
        <dbReference type="Proteomes" id="UP000561271"/>
    </source>
</evidence>
<dbReference type="PANTHER" id="PTHR43034">
    <property type="entry name" value="ION-TRANSLOCATING OXIDOREDUCTASE COMPLEX SUBUNIT C"/>
    <property type="match status" value="1"/>
</dbReference>
<protein>
    <recommendedName>
        <fullName evidence="8">Ion-translocating oxidoreductase complex subunit C</fullName>
        <ecNumber evidence="8">7.-.-.-</ecNumber>
    </recommendedName>
    <alternativeName>
        <fullName evidence="8">Rnf electron transport complex subunit C</fullName>
    </alternativeName>
</protein>
<dbReference type="SUPFAM" id="SSF142019">
    <property type="entry name" value="Nqo1 FMN-binding domain-like"/>
    <property type="match status" value="1"/>
</dbReference>
<accession>A0A6V8PVV3</accession>
<dbReference type="InterPro" id="IPR010208">
    <property type="entry name" value="Ion_transpt_RnfC/RsxC"/>
</dbReference>
<dbReference type="EC" id="7.-.-.-" evidence="8"/>
<name>A0A6V8PVV3_9ACTN</name>
<keyword evidence="8" id="KW-1278">Translocase</keyword>
<dbReference type="PROSITE" id="PS51379">
    <property type="entry name" value="4FE4S_FER_2"/>
    <property type="match status" value="2"/>
</dbReference>
<dbReference type="NCBIfam" id="NF003454">
    <property type="entry name" value="PRK05035.1"/>
    <property type="match status" value="1"/>
</dbReference>
<dbReference type="GO" id="GO:0022900">
    <property type="term" value="P:electron transport chain"/>
    <property type="evidence" value="ECO:0007669"/>
    <property type="project" value="UniProtKB-UniRule"/>
</dbReference>
<dbReference type="Pfam" id="PF01512">
    <property type="entry name" value="Complex1_51K"/>
    <property type="match status" value="1"/>
</dbReference>
<evidence type="ECO:0000313" key="12">
    <source>
        <dbReference type="EMBL" id="GFP39828.1"/>
    </source>
</evidence>
<dbReference type="EMBL" id="BLRU01000048">
    <property type="protein sequence ID" value="GFP19208.1"/>
    <property type="molecule type" value="Genomic_DNA"/>
</dbReference>
<dbReference type="GO" id="GO:0051539">
    <property type="term" value="F:4 iron, 4 sulfur cluster binding"/>
    <property type="evidence" value="ECO:0007669"/>
    <property type="project" value="UniProtKB-KW"/>
</dbReference>
<feature type="binding site" evidence="8">
    <location>
        <position position="409"/>
    </location>
    <ligand>
        <name>[4Fe-4S] cluster</name>
        <dbReference type="ChEBI" id="CHEBI:49883"/>
        <label>2</label>
    </ligand>
</feature>
<keyword evidence="2 8" id="KW-0004">4Fe-4S</keyword>
<evidence type="ECO:0000256" key="6">
    <source>
        <dbReference type="ARBA" id="ARBA00023004"/>
    </source>
</evidence>
<keyword evidence="4 8" id="KW-0677">Repeat</keyword>
<organism evidence="11 13">
    <name type="scientific">Candidatus Hakubella thermalkaliphila</name>
    <dbReference type="NCBI Taxonomy" id="2754717"/>
    <lineage>
        <taxon>Bacteria</taxon>
        <taxon>Bacillati</taxon>
        <taxon>Actinomycetota</taxon>
        <taxon>Actinomycetota incertae sedis</taxon>
        <taxon>Candidatus Hakubellales</taxon>
        <taxon>Candidatus Hakubellaceae</taxon>
        <taxon>Candidatus Hakubella</taxon>
    </lineage>
</organism>
<feature type="binding site" evidence="8">
    <location>
        <position position="403"/>
    </location>
    <ligand>
        <name>[4Fe-4S] cluster</name>
        <dbReference type="ChEBI" id="CHEBI:49883"/>
        <label>2</label>
    </ligand>
</feature>
<dbReference type="Pfam" id="PF13375">
    <property type="entry name" value="RnfC_N"/>
    <property type="match status" value="1"/>
</dbReference>
<keyword evidence="3 8" id="KW-0479">Metal-binding</keyword>
<dbReference type="InterPro" id="IPR017896">
    <property type="entry name" value="4Fe4S_Fe-S-bd"/>
</dbReference>
<feature type="binding site" evidence="8">
    <location>
        <position position="374"/>
    </location>
    <ligand>
        <name>[4Fe-4S] cluster</name>
        <dbReference type="ChEBI" id="CHEBI:49883"/>
        <label>2</label>
    </ligand>
</feature>
<evidence type="ECO:0000256" key="3">
    <source>
        <dbReference type="ARBA" id="ARBA00022723"/>
    </source>
</evidence>
<dbReference type="Pfam" id="PF10531">
    <property type="entry name" value="SLBB"/>
    <property type="match status" value="1"/>
</dbReference>
<keyword evidence="8" id="KW-0472">Membrane</keyword>
<dbReference type="SUPFAM" id="SSF46548">
    <property type="entry name" value="alpha-helical ferredoxin"/>
    <property type="match status" value="1"/>
</dbReference>
<dbReference type="EMBL" id="BLSD01000095">
    <property type="protein sequence ID" value="GFP39828.1"/>
    <property type="molecule type" value="Genomic_DNA"/>
</dbReference>
<keyword evidence="8" id="KW-1003">Cell membrane</keyword>
<dbReference type="HAMAP" id="MF_00461">
    <property type="entry name" value="RsxC_RnfC"/>
    <property type="match status" value="1"/>
</dbReference>
<dbReference type="Gene3D" id="3.30.70.20">
    <property type="match status" value="1"/>
</dbReference>
<reference evidence="13 14" key="1">
    <citation type="journal article" date="2020" name="Front. Microbiol.">
        <title>Single-cell genomics of novel Actinobacteria with the Wood-Ljungdahl pathway discovered in a serpentinizing system.</title>
        <authorList>
            <person name="Merino N."/>
            <person name="Kawai M."/>
            <person name="Boyd E.S."/>
            <person name="Colman D.R."/>
            <person name="McGlynn S.E."/>
            <person name="Nealson K.H."/>
            <person name="Kurokawa K."/>
            <person name="Hongoh Y."/>
        </authorList>
    </citation>
    <scope>NUCLEOTIDE SEQUENCE [LARGE SCALE GENOMIC DNA]</scope>
    <source>
        <strain evidence="10 15">S03</strain>
        <strain evidence="11 13">S44</strain>
        <strain evidence="12 14">S47</strain>
    </source>
</reference>
<dbReference type="InterPro" id="IPR017900">
    <property type="entry name" value="4Fe4S_Fe_S_CS"/>
</dbReference>
<dbReference type="Pfam" id="PF12838">
    <property type="entry name" value="Fer4_7"/>
    <property type="match status" value="1"/>
</dbReference>
<sequence>MSKMLGKLRFRGGVHPPHSKITVSEKIQIAKLPQRAVIPLRQHIGATCEPLVEEGDHVKAGQKIGDSTSFVSVPIHASISGTVVGISTQLSPTGDEVQSIIIESDGKDEWVGTKGIDPEKSPKEQILKTIRECGVAGFGGAAFPTHVKLSPPKEKKIDVVIINGAECEPYITADHRLMLEEGEKILKGARIVAGLLGVERIILAIENNKKDALDYLRSLSNGSIDVVSLKTKYPQGDERHLIKAVLNREVPRGGLPFDVGVVVHNIGTAKAIYDAVYQGIPLVERVVTVTGDVHVPKNLLARIGTPFSHLIEECGGFKGEAKKIISGGPMMGIAQYKDVPVVKGTSCVLVLNEQRVKIAEEKACIRCGKCIEACPMGLMPTVLAALVRKKSFDTALEYSIMSCDDCGCCAYVCPSNIPLVQLLRYGKVCSRSLGKESR</sequence>
<feature type="binding site" evidence="8">
    <location>
        <position position="413"/>
    </location>
    <ligand>
        <name>[4Fe-4S] cluster</name>
        <dbReference type="ChEBI" id="CHEBI:49883"/>
        <label>1</label>
    </ligand>
</feature>
<dbReference type="Gene3D" id="3.40.50.11540">
    <property type="entry name" value="NADH-ubiquinone oxidoreductase 51kDa subunit"/>
    <property type="match status" value="1"/>
</dbReference>
<dbReference type="Proteomes" id="UP000561271">
    <property type="component" value="Unassembled WGS sequence"/>
</dbReference>
<dbReference type="Gene3D" id="3.10.20.600">
    <property type="match status" value="1"/>
</dbReference>
<feature type="binding site" evidence="8">
    <location>
        <position position="367"/>
    </location>
    <ligand>
        <name>[4Fe-4S] cluster</name>
        <dbReference type="ChEBI" id="CHEBI:49883"/>
        <label>1</label>
    </ligand>
</feature>
<evidence type="ECO:0000313" key="10">
    <source>
        <dbReference type="EMBL" id="GFP19208.1"/>
    </source>
</evidence>
<dbReference type="EMBL" id="BLSC01000009">
    <property type="protein sequence ID" value="GFP36538.1"/>
    <property type="molecule type" value="Genomic_DNA"/>
</dbReference>
<evidence type="ECO:0000259" key="9">
    <source>
        <dbReference type="PROSITE" id="PS51379"/>
    </source>
</evidence>
<gene>
    <name evidence="8" type="primary">rnfC</name>
    <name evidence="10" type="ORF">HKBW3S03_00713</name>
    <name evidence="11" type="ORF">HKBW3S44_00221</name>
    <name evidence="12" type="ORF">HKBW3S47_01525</name>
</gene>
<evidence type="ECO:0000256" key="4">
    <source>
        <dbReference type="ARBA" id="ARBA00022737"/>
    </source>
</evidence>
<evidence type="ECO:0000256" key="1">
    <source>
        <dbReference type="ARBA" id="ARBA00022448"/>
    </source>
</evidence>
<feature type="domain" description="4Fe-4S ferredoxin-type" evidence="9">
    <location>
        <begin position="354"/>
        <end position="384"/>
    </location>
</feature>
<dbReference type="InterPro" id="IPR011538">
    <property type="entry name" value="Nuo51_FMN-bd"/>
</dbReference>
<evidence type="ECO:0000256" key="7">
    <source>
        <dbReference type="ARBA" id="ARBA00023014"/>
    </source>
</evidence>
<comment type="caution">
    <text evidence="11">The sequence shown here is derived from an EMBL/GenBank/DDBJ whole genome shotgun (WGS) entry which is preliminary data.</text>
</comment>
<evidence type="ECO:0000313" key="15">
    <source>
        <dbReference type="Proteomes" id="UP000574717"/>
    </source>
</evidence>
<dbReference type="GO" id="GO:0009055">
    <property type="term" value="F:electron transfer activity"/>
    <property type="evidence" value="ECO:0007669"/>
    <property type="project" value="InterPro"/>
</dbReference>
<dbReference type="AlphaFoldDB" id="A0A6V8PVV3"/>
<evidence type="ECO:0000313" key="11">
    <source>
        <dbReference type="EMBL" id="GFP36538.1"/>
    </source>
</evidence>
<evidence type="ECO:0000256" key="8">
    <source>
        <dbReference type="HAMAP-Rule" id="MF_00461"/>
    </source>
</evidence>
<dbReference type="Proteomes" id="UP000569018">
    <property type="component" value="Unassembled WGS sequence"/>
</dbReference>
<dbReference type="NCBIfam" id="TIGR01945">
    <property type="entry name" value="rnfC"/>
    <property type="match status" value="1"/>
</dbReference>
<dbReference type="InterPro" id="IPR019554">
    <property type="entry name" value="Soluble_ligand-bd"/>
</dbReference>
<dbReference type="InterPro" id="IPR026902">
    <property type="entry name" value="RnfC_N"/>
</dbReference>
<feature type="domain" description="4Fe-4S ferredoxin-type" evidence="9">
    <location>
        <begin position="394"/>
        <end position="423"/>
    </location>
</feature>
<proteinExistence type="inferred from homology"/>
<dbReference type="InterPro" id="IPR037225">
    <property type="entry name" value="Nuo51_FMN-bd_sf"/>
</dbReference>
<dbReference type="Proteomes" id="UP000574717">
    <property type="component" value="Unassembled WGS sequence"/>
</dbReference>
<comment type="subcellular location">
    <subcellularLocation>
        <location evidence="8">Cell membrane</location>
        <topology evidence="8">Peripheral membrane protein</topology>
    </subcellularLocation>
</comment>
<comment type="similarity">
    <text evidence="8">Belongs to the 4Fe4S bacterial-type ferredoxin family. RnfC subfamily.</text>
</comment>
<dbReference type="GO" id="GO:0005886">
    <property type="term" value="C:plasma membrane"/>
    <property type="evidence" value="ECO:0007669"/>
    <property type="project" value="UniProtKB-SubCell"/>
</dbReference>
<comment type="subunit">
    <text evidence="8">The complex is composed of six subunits: RnfA, RnfB, RnfC, RnfD, RnfE and RnfG.</text>
</comment>
<keyword evidence="6 8" id="KW-0408">Iron</keyword>
<comment type="cofactor">
    <cofactor evidence="8">
        <name>[4Fe-4S] cluster</name>
        <dbReference type="ChEBI" id="CHEBI:49883"/>
    </cofactor>
    <text evidence="8">Binds 2 [4Fe-4S] clusters per subunit.</text>
</comment>
<keyword evidence="5 8" id="KW-0249">Electron transport</keyword>
<feature type="binding site" evidence="8">
    <location>
        <position position="364"/>
    </location>
    <ligand>
        <name>[4Fe-4S] cluster</name>
        <dbReference type="ChEBI" id="CHEBI:49883"/>
        <label>1</label>
    </ligand>
</feature>
<comment type="function">
    <text evidence="8">Part of a membrane-bound complex that couples electron transfer with translocation of ions across the membrane.</text>
</comment>
<keyword evidence="7 8" id="KW-0411">Iron-sulfur</keyword>